<sequence length="220" mass="24387">MKKLFTILILLTITYQIALCQPSPLSVQQFIDKKIEVVDIKSDFNIMTINGFDDKGNPITEKVEFKQGEVLAILKLLSMPRIAILTVPIKVRPSINELPQTATTGLSNAGVGVNLLNARLERYFINGKKSTHIISLGVFVAPSAEELTPENTNGHVTSKYKQLFISPGLSITYSYNDIAFSFIPVGFDYATGSEGKKWVYNKERWWGFGIGVSTKVLGLL</sequence>
<organism evidence="2 3">
    <name type="scientific">Rufibacter tibetensis</name>
    <dbReference type="NCBI Taxonomy" id="512763"/>
    <lineage>
        <taxon>Bacteria</taxon>
        <taxon>Pseudomonadati</taxon>
        <taxon>Bacteroidota</taxon>
        <taxon>Cytophagia</taxon>
        <taxon>Cytophagales</taxon>
        <taxon>Hymenobacteraceae</taxon>
        <taxon>Rufibacter</taxon>
    </lineage>
</organism>
<evidence type="ECO:0008006" key="4">
    <source>
        <dbReference type="Google" id="ProtNLM"/>
    </source>
</evidence>
<feature type="chain" id="PRO_5006043010" description="Outer membrane protein beta-barrel domain-containing protein" evidence="1">
    <location>
        <begin position="19"/>
        <end position="220"/>
    </location>
</feature>
<dbReference type="EMBL" id="CP012643">
    <property type="protein sequence ID" value="ALI98925.1"/>
    <property type="molecule type" value="Genomic_DNA"/>
</dbReference>
<dbReference type="OrthoDB" id="836926at2"/>
<keyword evidence="1" id="KW-0732">Signal</keyword>
<gene>
    <name evidence="2" type="ORF">DC20_07960</name>
</gene>
<feature type="signal peptide" evidence="1">
    <location>
        <begin position="1"/>
        <end position="18"/>
    </location>
</feature>
<evidence type="ECO:0000256" key="1">
    <source>
        <dbReference type="SAM" id="SignalP"/>
    </source>
</evidence>
<protein>
    <recommendedName>
        <fullName evidence="4">Outer membrane protein beta-barrel domain-containing protein</fullName>
    </recommendedName>
</protein>
<dbReference type="KEGG" id="rti:DC20_07960"/>
<dbReference type="AlphaFoldDB" id="A0A0P0CX11"/>
<name>A0A0P0CX11_9BACT</name>
<reference evidence="2 3" key="1">
    <citation type="submission" date="2015-08" db="EMBL/GenBank/DDBJ databases">
        <title>Complete genome sequence of Rufibacter tibetensis strain 1351t, a radiation-resistant bacterium from tibet plateau.</title>
        <authorList>
            <person name="Dai J."/>
        </authorList>
    </citation>
    <scope>NUCLEOTIDE SEQUENCE [LARGE SCALE GENOMIC DNA]</scope>
    <source>
        <strain evidence="2 3">1351</strain>
    </source>
</reference>
<accession>A0A0P0CX11</accession>
<proteinExistence type="predicted"/>
<evidence type="ECO:0000313" key="3">
    <source>
        <dbReference type="Proteomes" id="UP000061382"/>
    </source>
</evidence>
<dbReference type="RefSeq" id="WP_062543340.1">
    <property type="nucleotide sequence ID" value="NZ_CP012643.1"/>
</dbReference>
<evidence type="ECO:0000313" key="2">
    <source>
        <dbReference type="EMBL" id="ALI98925.1"/>
    </source>
</evidence>
<dbReference type="PATRIC" id="fig|512763.3.peg.1751"/>
<dbReference type="Proteomes" id="UP000061382">
    <property type="component" value="Chromosome"/>
</dbReference>
<keyword evidence="3" id="KW-1185">Reference proteome</keyword>